<dbReference type="Ensembl" id="ENSMMUT00000093601.1">
    <property type="protein sequence ID" value="ENSMMUP00000072608.1"/>
    <property type="gene ID" value="ENSMMUG00000061131.1"/>
</dbReference>
<dbReference type="InParanoid" id="A0A5F8A3U4"/>
<dbReference type="PRINTS" id="PR02045">
    <property type="entry name" value="F138DOMAIN"/>
</dbReference>
<dbReference type="Proteomes" id="UP000006718">
    <property type="component" value="Chromosome 4"/>
</dbReference>
<dbReference type="PANTHER" id="PTHR12138:SF152">
    <property type="entry name" value="C2H2-TYPE DOMAIN-CONTAINING PROTEIN"/>
    <property type="match status" value="1"/>
</dbReference>
<sequence length="141" mass="14833">MNLAHCNFGFLGSSNPLTSASQVAGTTGAHHYTWLILKCVVETRAHYIAQAGLELMGSCDPPALASQSVGITGVSHHAWLRSTFHLKPWYLGGGGGSILSPPGEWAVLDPGGNNVLPMIYLASLFNNNPAGNGNALQCYLN</sequence>
<name>A0A5F8A3U4_MACMU</name>
<evidence type="ECO:0000313" key="2">
    <source>
        <dbReference type="Proteomes" id="UP000006718"/>
    </source>
</evidence>
<protein>
    <submittedName>
        <fullName evidence="1">Uncharacterized protein</fullName>
    </submittedName>
</protein>
<reference evidence="2" key="1">
    <citation type="journal article" date="2007" name="Science">
        <title>Evolutionary and biomedical insights from the rhesus macaque genome.</title>
        <authorList>
            <person name="Gibbs R.A."/>
            <person name="Rogers J."/>
            <person name="Katze M.G."/>
            <person name="Bumgarner R."/>
            <person name="Weinstock G.M."/>
            <person name="Mardis E.R."/>
            <person name="Remington K.A."/>
            <person name="Strausberg R.L."/>
            <person name="Venter J.C."/>
            <person name="Wilson R.K."/>
            <person name="Batzer M.A."/>
            <person name="Bustamante C.D."/>
            <person name="Eichler E.E."/>
            <person name="Hahn M.W."/>
            <person name="Hardison R.C."/>
            <person name="Makova K.D."/>
            <person name="Miller W."/>
            <person name="Milosavljevic A."/>
            <person name="Palermo R.E."/>
            <person name="Siepel A."/>
            <person name="Sikela J.M."/>
            <person name="Attaway T."/>
            <person name="Bell S."/>
            <person name="Bernard K.E."/>
            <person name="Buhay C.J."/>
            <person name="Chandrabose M.N."/>
            <person name="Dao M."/>
            <person name="Davis C."/>
            <person name="Delehaunty K.D."/>
            <person name="Ding Y."/>
            <person name="Dinh H.H."/>
            <person name="Dugan-Rocha S."/>
            <person name="Fulton L.A."/>
            <person name="Gabisi R.A."/>
            <person name="Garner T.T."/>
            <person name="Godfrey J."/>
            <person name="Hawes A.C."/>
            <person name="Hernandez J."/>
            <person name="Hines S."/>
            <person name="Holder M."/>
            <person name="Hume J."/>
            <person name="Jhangiani S.N."/>
            <person name="Joshi V."/>
            <person name="Khan Z.M."/>
            <person name="Kirkness E.F."/>
            <person name="Cree A."/>
            <person name="Fowler R.G."/>
            <person name="Lee S."/>
            <person name="Lewis L.R."/>
            <person name="Li Z."/>
            <person name="Liu Y.-S."/>
            <person name="Moore S.M."/>
            <person name="Muzny D."/>
            <person name="Nazareth L.V."/>
            <person name="Ngo D.N."/>
            <person name="Okwuonu G.O."/>
            <person name="Pai G."/>
            <person name="Parker D."/>
            <person name="Paul H.A."/>
            <person name="Pfannkoch C."/>
            <person name="Pohl C.S."/>
            <person name="Rogers Y.-H.C."/>
            <person name="Ruiz S.J."/>
            <person name="Sabo A."/>
            <person name="Santibanez J."/>
            <person name="Schneider B.W."/>
            <person name="Smith S.M."/>
            <person name="Sodergren E."/>
            <person name="Svatek A.F."/>
            <person name="Utterback T.R."/>
            <person name="Vattathil S."/>
            <person name="Warren W."/>
            <person name="White C.S."/>
            <person name="Chinwalla A.T."/>
            <person name="Feng Y."/>
            <person name="Halpern A.L."/>
            <person name="Hillier L.W."/>
            <person name="Huang X."/>
            <person name="Minx P."/>
            <person name="Nelson J.O."/>
            <person name="Pepin K.H."/>
            <person name="Qin X."/>
            <person name="Sutton G.G."/>
            <person name="Venter E."/>
            <person name="Walenz B.P."/>
            <person name="Wallis J.W."/>
            <person name="Worley K.C."/>
            <person name="Yang S.-P."/>
            <person name="Jones S.M."/>
            <person name="Marra M.A."/>
            <person name="Rocchi M."/>
            <person name="Schein J.E."/>
            <person name="Baertsch R."/>
            <person name="Clarke L."/>
            <person name="Csuros M."/>
            <person name="Glasscock J."/>
            <person name="Harris R.A."/>
            <person name="Havlak P."/>
            <person name="Jackson A.R."/>
            <person name="Jiang H."/>
            <person name="Liu Y."/>
            <person name="Messina D.N."/>
            <person name="Shen Y."/>
            <person name="Song H.X.-Z."/>
            <person name="Wylie T."/>
            <person name="Zhang L."/>
            <person name="Birney E."/>
            <person name="Han K."/>
            <person name="Konkel M.K."/>
            <person name="Lee J."/>
            <person name="Smit A.F.A."/>
            <person name="Ullmer B."/>
            <person name="Wang H."/>
            <person name="Xing J."/>
            <person name="Burhans R."/>
            <person name="Cheng Z."/>
            <person name="Karro J.E."/>
            <person name="Ma J."/>
            <person name="Raney B."/>
            <person name="She X."/>
            <person name="Cox M.J."/>
            <person name="Demuth J.P."/>
            <person name="Dumas L.J."/>
            <person name="Han S.-G."/>
            <person name="Hopkins J."/>
            <person name="Karimpour-Fard A."/>
            <person name="Kim Y.H."/>
            <person name="Pollack J.R."/>
            <person name="Vinar T."/>
            <person name="Addo-Quaye C."/>
            <person name="Degenhardt J."/>
            <person name="Denby A."/>
            <person name="Hubisz M.J."/>
            <person name="Indap A."/>
            <person name="Kosiol C."/>
            <person name="Lahn B.T."/>
            <person name="Lawson H.A."/>
            <person name="Marklein A."/>
            <person name="Nielsen R."/>
            <person name="Vallender E.J."/>
            <person name="Clark A.G."/>
            <person name="Ferguson B."/>
            <person name="Hernandez R.D."/>
            <person name="Hirani K."/>
            <person name="Kehrer-Sawatzki H."/>
            <person name="Kolb J."/>
            <person name="Patil S."/>
            <person name="Pu L.-L."/>
            <person name="Ren Y."/>
            <person name="Smith D.G."/>
            <person name="Wheeler D.A."/>
            <person name="Schenck I."/>
            <person name="Ball E.V."/>
            <person name="Chen R."/>
            <person name="Cooper D.N."/>
            <person name="Giardine B."/>
            <person name="Hsu F."/>
            <person name="Kent W.J."/>
            <person name="Lesk A."/>
            <person name="Nelson D.L."/>
            <person name="O'brien W.E."/>
            <person name="Pruefer K."/>
            <person name="Stenson P.D."/>
            <person name="Wallace J.C."/>
            <person name="Ke H."/>
            <person name="Liu X.-M."/>
            <person name="Wang P."/>
            <person name="Xiang A.P."/>
            <person name="Yang F."/>
            <person name="Barber G.P."/>
            <person name="Haussler D."/>
            <person name="Karolchik D."/>
            <person name="Kern A.D."/>
            <person name="Kuhn R.M."/>
            <person name="Smith K.E."/>
            <person name="Zwieg A.S."/>
        </authorList>
    </citation>
    <scope>NUCLEOTIDE SEQUENCE [LARGE SCALE GENOMIC DNA]</scope>
    <source>
        <strain evidence="2">17573</strain>
    </source>
</reference>
<dbReference type="PANTHER" id="PTHR12138">
    <property type="entry name" value="PRIMATE-EXPANDED PROTEIN FAMILY"/>
    <property type="match status" value="1"/>
</dbReference>
<proteinExistence type="predicted"/>
<evidence type="ECO:0000313" key="1">
    <source>
        <dbReference type="Ensembl" id="ENSMMUP00000072608.1"/>
    </source>
</evidence>
<dbReference type="AlphaFoldDB" id="A0A5F8A3U4"/>
<dbReference type="GeneTree" id="ENSGT00940000166143"/>
<reference evidence="1" key="4">
    <citation type="submission" date="2025-09" db="UniProtKB">
        <authorList>
            <consortium name="Ensembl"/>
        </authorList>
    </citation>
    <scope>IDENTIFICATION</scope>
    <source>
        <strain evidence="1">17573</strain>
    </source>
</reference>
<reference evidence="1" key="3">
    <citation type="submission" date="2025-08" db="UniProtKB">
        <authorList>
            <consortium name="Ensembl"/>
        </authorList>
    </citation>
    <scope>IDENTIFICATION</scope>
    <source>
        <strain evidence="1">17573</strain>
    </source>
</reference>
<accession>A0A5F8A3U4</accession>
<organism evidence="1 2">
    <name type="scientific">Macaca mulatta</name>
    <name type="common">Rhesus macaque</name>
    <dbReference type="NCBI Taxonomy" id="9544"/>
    <lineage>
        <taxon>Eukaryota</taxon>
        <taxon>Metazoa</taxon>
        <taxon>Chordata</taxon>
        <taxon>Craniata</taxon>
        <taxon>Vertebrata</taxon>
        <taxon>Euteleostomi</taxon>
        <taxon>Mammalia</taxon>
        <taxon>Eutheria</taxon>
        <taxon>Euarchontoglires</taxon>
        <taxon>Primates</taxon>
        <taxon>Haplorrhini</taxon>
        <taxon>Catarrhini</taxon>
        <taxon>Cercopithecidae</taxon>
        <taxon>Cercopithecinae</taxon>
        <taxon>Macaca</taxon>
    </lineage>
</organism>
<reference evidence="1" key="2">
    <citation type="submission" date="2019-01" db="EMBL/GenBank/DDBJ databases">
        <authorList>
            <person name="Graves T."/>
            <person name="Eichler E.E."/>
            <person name="Wilson R.K."/>
        </authorList>
    </citation>
    <scope>NUCLEOTIDE SEQUENCE [LARGE SCALE GENOMIC DNA]</scope>
    <source>
        <strain evidence="1">17573</strain>
    </source>
</reference>
<keyword evidence="2" id="KW-1185">Reference proteome</keyword>
<dbReference type="VEuPathDB" id="HostDB:ENSMMUG00000061131"/>